<keyword evidence="1" id="KW-0812">Transmembrane</keyword>
<dbReference type="RefSeq" id="WP_187562183.1">
    <property type="nucleotide sequence ID" value="NZ_JACGWS010000005.1"/>
</dbReference>
<organism evidence="2 3">
    <name type="scientific">Kordia aestuariivivens</name>
    <dbReference type="NCBI Taxonomy" id="2759037"/>
    <lineage>
        <taxon>Bacteria</taxon>
        <taxon>Pseudomonadati</taxon>
        <taxon>Bacteroidota</taxon>
        <taxon>Flavobacteriia</taxon>
        <taxon>Flavobacteriales</taxon>
        <taxon>Flavobacteriaceae</taxon>
        <taxon>Kordia</taxon>
    </lineage>
</organism>
<dbReference type="Proteomes" id="UP000619238">
    <property type="component" value="Unassembled WGS sequence"/>
</dbReference>
<feature type="transmembrane region" description="Helical" evidence="1">
    <location>
        <begin position="347"/>
        <end position="365"/>
    </location>
</feature>
<comment type="caution">
    <text evidence="2">The sequence shown here is derived from an EMBL/GenBank/DDBJ whole genome shotgun (WGS) entry which is preliminary data.</text>
</comment>
<proteinExistence type="predicted"/>
<evidence type="ECO:0000256" key="1">
    <source>
        <dbReference type="SAM" id="Phobius"/>
    </source>
</evidence>
<keyword evidence="3" id="KW-1185">Reference proteome</keyword>
<feature type="transmembrane region" description="Helical" evidence="1">
    <location>
        <begin position="216"/>
        <end position="243"/>
    </location>
</feature>
<reference evidence="2 3" key="1">
    <citation type="submission" date="2020-07" db="EMBL/GenBank/DDBJ databases">
        <title>Description of Kordia aestuariivivens sp. nov., isolated from a tidal flat.</title>
        <authorList>
            <person name="Park S."/>
            <person name="Yoon J.-H."/>
        </authorList>
    </citation>
    <scope>NUCLEOTIDE SEQUENCE [LARGE SCALE GENOMIC DNA]</scope>
    <source>
        <strain evidence="2 3">YSTF-M3</strain>
    </source>
</reference>
<evidence type="ECO:0000313" key="3">
    <source>
        <dbReference type="Proteomes" id="UP000619238"/>
    </source>
</evidence>
<gene>
    <name evidence="2" type="ORF">H2O64_10675</name>
</gene>
<keyword evidence="1" id="KW-1133">Transmembrane helix</keyword>
<evidence type="ECO:0008006" key="4">
    <source>
        <dbReference type="Google" id="ProtNLM"/>
    </source>
</evidence>
<accession>A0ABR7Q9P6</accession>
<feature type="transmembrane region" description="Helical" evidence="1">
    <location>
        <begin position="142"/>
        <end position="159"/>
    </location>
</feature>
<feature type="transmembrane region" description="Helical" evidence="1">
    <location>
        <begin position="270"/>
        <end position="290"/>
    </location>
</feature>
<feature type="transmembrane region" description="Helical" evidence="1">
    <location>
        <begin position="310"/>
        <end position="335"/>
    </location>
</feature>
<keyword evidence="1" id="KW-0472">Membrane</keyword>
<feature type="transmembrane region" description="Helical" evidence="1">
    <location>
        <begin position="12"/>
        <end position="32"/>
    </location>
</feature>
<name>A0ABR7Q9P6_9FLAO</name>
<dbReference type="EMBL" id="JACGWS010000005">
    <property type="protein sequence ID" value="MBC8755138.1"/>
    <property type="molecule type" value="Genomic_DNA"/>
</dbReference>
<protein>
    <recommendedName>
        <fullName evidence="4">Glycosyltransferase RgtA/B/C/D-like domain-containing protein</fullName>
    </recommendedName>
</protein>
<sequence>MKYKFPSKKKNIYYLISVYYIFIFAILFFTSLNYNYVEGDDASIILHHLFGRDAALQKPFSSYHSLFDTYLGFFGLASEVAYRKFALLSTFIMTLASLSVLSYCVLVKTKQTNLKGTFFLLMLVPFMIPELLFEGLYINPTMHSFFFLLLSYCSLLHYFKKGKNYFLILTAIAFGIATGFRWVNGFFIFFLLAELFLHYSQVNKIENKNVFTDKRFYATSIIFGVSCILTILTFIAISGYSIIDIKDTFLFARSYMAEPISTSTKIKAAFINNFTFLTPACVILFILGIVATIKKESKLLLPLLLTYLPFAILITAVGTFKTMIFVFPAFLLIVLTGWNYCSKRVRLLILIVIFIPWLIGVKVNYNNVVWGPDFTFSIKNNSDKKTANSDIGITLHGGLAIPTPEGPRPLGGFFSVLLGGEWYAIVEKINQEREDAFQFAIKNNVRILQGSDHCMMYTKLFEKGYTSNDPLFYTKNGLYCERTFTNATGDQLEVNFFILRDNLYDKASMIQFGNEKMVFYSVIPNFLSKLENKYQEQFQRKGAFWGILEIEE</sequence>
<feature type="transmembrane region" description="Helical" evidence="1">
    <location>
        <begin position="85"/>
        <end position="106"/>
    </location>
</feature>
<feature type="transmembrane region" description="Helical" evidence="1">
    <location>
        <begin position="166"/>
        <end position="196"/>
    </location>
</feature>
<feature type="transmembrane region" description="Helical" evidence="1">
    <location>
        <begin position="118"/>
        <end position="136"/>
    </location>
</feature>
<evidence type="ECO:0000313" key="2">
    <source>
        <dbReference type="EMBL" id="MBC8755138.1"/>
    </source>
</evidence>